<comment type="caution">
    <text evidence="1">The sequence shown here is derived from an EMBL/GenBank/DDBJ whole genome shotgun (WGS) entry which is preliminary data.</text>
</comment>
<dbReference type="AlphaFoldDB" id="A0AAW1E356"/>
<protein>
    <recommendedName>
        <fullName evidence="3">Secreted protein</fullName>
    </recommendedName>
</protein>
<reference evidence="1 2" key="1">
    <citation type="journal article" date="2024" name="Genome Biol. Evol.">
        <title>Chromosome-level genome assembly of the viviparous eelpout Zoarces viviparus.</title>
        <authorList>
            <person name="Fuhrmann N."/>
            <person name="Brasseur M.V."/>
            <person name="Bakowski C.E."/>
            <person name="Podsiadlowski L."/>
            <person name="Prost S."/>
            <person name="Krehenwinkel H."/>
            <person name="Mayer C."/>
        </authorList>
    </citation>
    <scope>NUCLEOTIDE SEQUENCE [LARGE SCALE GENOMIC DNA]</scope>
    <source>
        <strain evidence="1">NO-MEL_2022_Ind0_liver</strain>
    </source>
</reference>
<evidence type="ECO:0008006" key="3">
    <source>
        <dbReference type="Google" id="ProtNLM"/>
    </source>
</evidence>
<proteinExistence type="predicted"/>
<dbReference type="EMBL" id="JBCEZU010000575">
    <property type="protein sequence ID" value="KAK9516655.1"/>
    <property type="molecule type" value="Genomic_DNA"/>
</dbReference>
<sequence>MSSAALSSIRANVRGGTAVLLHPLQSATSWIRILVHVCSLSVEAVIDSRHRGPSHWLSNYQATWGTSKTAHGVRYRLSVFLHILHCVRFCPCLKPSQEASSVSSASPPLVLLLLPHMLSGRRPAAFVDALTDGNRNSSTNRPILWLTGEQ</sequence>
<dbReference type="Proteomes" id="UP001488805">
    <property type="component" value="Unassembled WGS sequence"/>
</dbReference>
<evidence type="ECO:0000313" key="1">
    <source>
        <dbReference type="EMBL" id="KAK9516655.1"/>
    </source>
</evidence>
<name>A0AAW1E356_ZOAVI</name>
<organism evidence="1 2">
    <name type="scientific">Zoarces viviparus</name>
    <name type="common">Viviparous eelpout</name>
    <name type="synonym">Blennius viviparus</name>
    <dbReference type="NCBI Taxonomy" id="48416"/>
    <lineage>
        <taxon>Eukaryota</taxon>
        <taxon>Metazoa</taxon>
        <taxon>Chordata</taxon>
        <taxon>Craniata</taxon>
        <taxon>Vertebrata</taxon>
        <taxon>Euteleostomi</taxon>
        <taxon>Actinopterygii</taxon>
        <taxon>Neopterygii</taxon>
        <taxon>Teleostei</taxon>
        <taxon>Neoteleostei</taxon>
        <taxon>Acanthomorphata</taxon>
        <taxon>Eupercaria</taxon>
        <taxon>Perciformes</taxon>
        <taxon>Cottioidei</taxon>
        <taxon>Zoarcales</taxon>
        <taxon>Zoarcidae</taxon>
        <taxon>Zoarcinae</taxon>
        <taxon>Zoarces</taxon>
    </lineage>
</organism>
<gene>
    <name evidence="1" type="ORF">VZT92_024574</name>
</gene>
<keyword evidence="2" id="KW-1185">Reference proteome</keyword>
<evidence type="ECO:0000313" key="2">
    <source>
        <dbReference type="Proteomes" id="UP001488805"/>
    </source>
</evidence>
<accession>A0AAW1E356</accession>